<feature type="transmembrane region" description="Helical" evidence="6">
    <location>
        <begin position="336"/>
        <end position="361"/>
    </location>
</feature>
<organism evidence="8 9">
    <name type="scientific">Fonsecaea nubica</name>
    <dbReference type="NCBI Taxonomy" id="856822"/>
    <lineage>
        <taxon>Eukaryota</taxon>
        <taxon>Fungi</taxon>
        <taxon>Dikarya</taxon>
        <taxon>Ascomycota</taxon>
        <taxon>Pezizomycotina</taxon>
        <taxon>Eurotiomycetes</taxon>
        <taxon>Chaetothyriomycetidae</taxon>
        <taxon>Chaetothyriales</taxon>
        <taxon>Herpotrichiellaceae</taxon>
        <taxon>Fonsecaea</taxon>
    </lineage>
</organism>
<accession>A0A178D940</accession>
<dbReference type="PANTHER" id="PTHR31310">
    <property type="match status" value="1"/>
</dbReference>
<dbReference type="OrthoDB" id="2566866at2759"/>
<reference evidence="8 9" key="1">
    <citation type="submission" date="2016-03" db="EMBL/GenBank/DDBJ databases">
        <title>The draft genome sequence of Fonsecaea nubica causative agent of cutaneous subcutaneous infection in human host.</title>
        <authorList>
            <person name="Costa F."/>
            <person name="Sybren D.H."/>
            <person name="Raittz R.T."/>
            <person name="Weiss V.A."/>
            <person name="Leao A.C."/>
            <person name="Gomes R."/>
            <person name="De Souza E.M."/>
            <person name="Pedrosa F.O."/>
            <person name="Steffens M.B."/>
            <person name="Bombassaro A."/>
            <person name="Tadra-Sfeir M.Z."/>
            <person name="Moreno L.F."/>
            <person name="Najafzadeh M.J."/>
            <person name="Felipe M.S."/>
            <person name="Teixeira M."/>
            <person name="Sun J."/>
            <person name="Xi L."/>
            <person name="Castro M.A."/>
            <person name="Vicente V.A."/>
        </authorList>
    </citation>
    <scope>NUCLEOTIDE SEQUENCE [LARGE SCALE GENOMIC DNA]</scope>
    <source>
        <strain evidence="8 9">CBS 269.64</strain>
    </source>
</reference>
<sequence length="445" mass="50055">MASIPFNVTAAADAAQPDMGGAQFASHTWMEPIIVVSIMTASLYFNRRHNFRIFRSDRGRSPTRSLLPHNNSQGSSPDGFTDSESLTSDSDVFTSSKYPPKKRNCCGLVVQTPNSSRFADNWHSRVLAKFPFLIEMFYWILNLLFYTLTKAVAQVLFSADDGLWQLAQDHAILILDIEHKSWLSFLFPIRENDFQAWFLGGHLTAMTFLNRIYSLVHIPGTVAFLSWYYYAAPTHSAFATVRRTMTLGNFAAFAIFTFFPCMPPRLLPEEYGFHDTVRQANAESVWVGGNYVNQLAAMPSLHFTYAFCVGSTFLYHSGVFRRAQRSEPRKPFYSQIFFLIAGICYPLLVLTVIVATANHYWLDAVVAMYMSSLCKSSLTTPERSYSIGILTVPTFLQQTPSLPGQRAPMAEDRPRFISSWREQPILLVTAGGTHGFLGILGGIRA</sequence>
<dbReference type="GeneID" id="34585390"/>
<keyword evidence="4 6" id="KW-0472">Membrane</keyword>
<gene>
    <name evidence="8" type="ORF">AYO20_01966</name>
</gene>
<proteinExistence type="predicted"/>
<dbReference type="CDD" id="cd03386">
    <property type="entry name" value="PAP2_Aur1_like"/>
    <property type="match status" value="1"/>
</dbReference>
<evidence type="ECO:0000256" key="4">
    <source>
        <dbReference type="ARBA" id="ARBA00023136"/>
    </source>
</evidence>
<protein>
    <recommendedName>
        <fullName evidence="7">Inositolphosphotransferase Aur1/Ipt1 domain-containing protein</fullName>
    </recommendedName>
</protein>
<dbReference type="Pfam" id="PF14378">
    <property type="entry name" value="PAP2_3"/>
    <property type="match status" value="1"/>
</dbReference>
<evidence type="ECO:0000256" key="5">
    <source>
        <dbReference type="SAM" id="MobiDB-lite"/>
    </source>
</evidence>
<evidence type="ECO:0000256" key="2">
    <source>
        <dbReference type="ARBA" id="ARBA00022692"/>
    </source>
</evidence>
<comment type="subcellular location">
    <subcellularLocation>
        <location evidence="1">Membrane</location>
        <topology evidence="1">Multi-pass membrane protein</topology>
    </subcellularLocation>
</comment>
<feature type="transmembrane region" description="Helical" evidence="6">
    <location>
        <begin position="212"/>
        <end position="232"/>
    </location>
</feature>
<feature type="transmembrane region" description="Helical" evidence="6">
    <location>
        <begin position="295"/>
        <end position="315"/>
    </location>
</feature>
<evidence type="ECO:0000259" key="7">
    <source>
        <dbReference type="Pfam" id="PF14378"/>
    </source>
</evidence>
<keyword evidence="2 6" id="KW-0812">Transmembrane</keyword>
<dbReference type="EMBL" id="LVCJ01000008">
    <property type="protein sequence ID" value="OAL38760.1"/>
    <property type="molecule type" value="Genomic_DNA"/>
</dbReference>
<feature type="domain" description="Inositolphosphotransferase Aur1/Ipt1" evidence="7">
    <location>
        <begin position="195"/>
        <end position="317"/>
    </location>
</feature>
<dbReference type="InterPro" id="IPR026841">
    <property type="entry name" value="Aur1/Ipt1"/>
</dbReference>
<feature type="compositionally biased region" description="Polar residues" evidence="5">
    <location>
        <begin position="62"/>
        <end position="97"/>
    </location>
</feature>
<dbReference type="RefSeq" id="XP_022503772.1">
    <property type="nucleotide sequence ID" value="XM_022640272.1"/>
</dbReference>
<dbReference type="PANTHER" id="PTHR31310:SF10">
    <property type="entry name" value="INOSITOLPHOSPHOTRANSFERASE AUR1_IPT1 DOMAIN-CONTAINING PROTEIN"/>
    <property type="match status" value="1"/>
</dbReference>
<evidence type="ECO:0000256" key="3">
    <source>
        <dbReference type="ARBA" id="ARBA00022989"/>
    </source>
</evidence>
<dbReference type="InterPro" id="IPR052185">
    <property type="entry name" value="IPC_Synthase-Related"/>
</dbReference>
<feature type="transmembrane region" description="Helical" evidence="6">
    <location>
        <begin position="244"/>
        <end position="262"/>
    </location>
</feature>
<evidence type="ECO:0000256" key="1">
    <source>
        <dbReference type="ARBA" id="ARBA00004141"/>
    </source>
</evidence>
<feature type="transmembrane region" description="Helical" evidence="6">
    <location>
        <begin position="126"/>
        <end position="148"/>
    </location>
</feature>
<comment type="caution">
    <text evidence="8">The sequence shown here is derived from an EMBL/GenBank/DDBJ whole genome shotgun (WGS) entry which is preliminary data.</text>
</comment>
<dbReference type="AlphaFoldDB" id="A0A178D940"/>
<feature type="region of interest" description="Disordered" evidence="5">
    <location>
        <begin position="59"/>
        <end position="98"/>
    </location>
</feature>
<evidence type="ECO:0000313" key="8">
    <source>
        <dbReference type="EMBL" id="OAL38760.1"/>
    </source>
</evidence>
<feature type="transmembrane region" description="Helical" evidence="6">
    <location>
        <begin position="425"/>
        <end position="443"/>
    </location>
</feature>
<feature type="transmembrane region" description="Helical" evidence="6">
    <location>
        <begin position="29"/>
        <end position="46"/>
    </location>
</feature>
<dbReference type="GO" id="GO:0016020">
    <property type="term" value="C:membrane"/>
    <property type="evidence" value="ECO:0007669"/>
    <property type="project" value="UniProtKB-SubCell"/>
</dbReference>
<evidence type="ECO:0000256" key="6">
    <source>
        <dbReference type="SAM" id="Phobius"/>
    </source>
</evidence>
<keyword evidence="3 6" id="KW-1133">Transmembrane helix</keyword>
<name>A0A178D940_9EURO</name>
<keyword evidence="9" id="KW-1185">Reference proteome</keyword>
<dbReference type="Proteomes" id="UP000185904">
    <property type="component" value="Unassembled WGS sequence"/>
</dbReference>
<evidence type="ECO:0000313" key="9">
    <source>
        <dbReference type="Proteomes" id="UP000185904"/>
    </source>
</evidence>